<keyword evidence="1" id="KW-1133">Transmembrane helix</keyword>
<dbReference type="EMBL" id="CP064030">
    <property type="protein sequence ID" value="QRN54298.1"/>
    <property type="molecule type" value="Genomic_DNA"/>
</dbReference>
<accession>A0ABX7GW65</accession>
<evidence type="ECO:0000313" key="3">
    <source>
        <dbReference type="Proteomes" id="UP000663181"/>
    </source>
</evidence>
<proteinExistence type="predicted"/>
<protein>
    <submittedName>
        <fullName evidence="2">ABC transporter permease subunit</fullName>
    </submittedName>
</protein>
<evidence type="ECO:0000313" key="2">
    <source>
        <dbReference type="EMBL" id="QRN54298.1"/>
    </source>
</evidence>
<name>A0ABX7GW65_9GAMM</name>
<reference evidence="2 3" key="1">
    <citation type="submission" date="2020-10" db="EMBL/GenBank/DDBJ databases">
        <title>Phylogeny of dyella-like bacteria.</title>
        <authorList>
            <person name="Fu J."/>
        </authorList>
    </citation>
    <scope>NUCLEOTIDE SEQUENCE [LARGE SCALE GENOMIC DNA]</scope>
    <source>
        <strain evidence="2 3">DHOB09</strain>
    </source>
</reference>
<evidence type="ECO:0000256" key="1">
    <source>
        <dbReference type="SAM" id="Phobius"/>
    </source>
</evidence>
<feature type="transmembrane region" description="Helical" evidence="1">
    <location>
        <begin position="118"/>
        <end position="137"/>
    </location>
</feature>
<keyword evidence="1" id="KW-0472">Membrane</keyword>
<feature type="transmembrane region" description="Helical" evidence="1">
    <location>
        <begin position="144"/>
        <end position="163"/>
    </location>
</feature>
<gene>
    <name evidence="2" type="ORF">ISN74_02595</name>
</gene>
<feature type="transmembrane region" description="Helical" evidence="1">
    <location>
        <begin position="198"/>
        <end position="219"/>
    </location>
</feature>
<feature type="transmembrane region" description="Helical" evidence="1">
    <location>
        <begin position="76"/>
        <end position="98"/>
    </location>
</feature>
<organism evidence="2 3">
    <name type="scientific">Dyella caseinilytica</name>
    <dbReference type="NCBI Taxonomy" id="1849581"/>
    <lineage>
        <taxon>Bacteria</taxon>
        <taxon>Pseudomonadati</taxon>
        <taxon>Pseudomonadota</taxon>
        <taxon>Gammaproteobacteria</taxon>
        <taxon>Lysobacterales</taxon>
        <taxon>Rhodanobacteraceae</taxon>
        <taxon>Dyella</taxon>
    </lineage>
</organism>
<sequence length="225" mass="24584">MFGVFCRDSLMKVIVPDGLFIGDRYIGYIYELVYAGKGRGLFAIMVMVLALGGLQRERLHRTVGFTLALPVSRAQLVSAQALLGLVLVAVLSALPLLLLTVCSPLTHVSYPLEQMTRFGLLWFVSGAVFFAVAFLASTLFGSEYAALAVSFVFMIFYPIATLFPPLNRLPLNIHHIMSGMAMPYFDGPHALLVGTPPWTLLASMLAIAGLLIATAVQITKRRDYP</sequence>
<dbReference type="RefSeq" id="WP_203546689.1">
    <property type="nucleotide sequence ID" value="NZ_CP064030.1"/>
</dbReference>
<keyword evidence="3" id="KW-1185">Reference proteome</keyword>
<feature type="transmembrane region" description="Helical" evidence="1">
    <location>
        <begin position="38"/>
        <end position="55"/>
    </location>
</feature>
<keyword evidence="1" id="KW-0812">Transmembrane</keyword>
<dbReference type="Proteomes" id="UP000663181">
    <property type="component" value="Chromosome"/>
</dbReference>
<dbReference type="Pfam" id="PF12679">
    <property type="entry name" value="ABC2_membrane_2"/>
    <property type="match status" value="1"/>
</dbReference>